<protein>
    <submittedName>
        <fullName evidence="8">2,5-diketo-D-gluconic acid reductase</fullName>
    </submittedName>
</protein>
<name>A0A1Q2KVT3_9BACL</name>
<dbReference type="PRINTS" id="PR00069">
    <property type="entry name" value="ALDKETRDTASE"/>
</dbReference>
<evidence type="ECO:0000256" key="5">
    <source>
        <dbReference type="PIRSR" id="PIRSR000097-2"/>
    </source>
</evidence>
<reference evidence="8 9" key="1">
    <citation type="submission" date="2017-02" db="EMBL/GenBank/DDBJ databases">
        <title>The complete genomic sequence of a novel cold adapted crude oil-degrading bacterium Planococcus qaidamina Y42.</title>
        <authorList>
            <person name="Yang R."/>
        </authorList>
    </citation>
    <scope>NUCLEOTIDE SEQUENCE [LARGE SCALE GENOMIC DNA]</scope>
    <source>
        <strain evidence="8 9">Y42</strain>
    </source>
</reference>
<evidence type="ECO:0000256" key="2">
    <source>
        <dbReference type="ARBA" id="ARBA00022857"/>
    </source>
</evidence>
<dbReference type="CDD" id="cd19071">
    <property type="entry name" value="AKR_AKR1-5-like"/>
    <property type="match status" value="1"/>
</dbReference>
<dbReference type="PANTHER" id="PTHR43827:SF3">
    <property type="entry name" value="NADP-DEPENDENT OXIDOREDUCTASE DOMAIN-CONTAINING PROTEIN"/>
    <property type="match status" value="1"/>
</dbReference>
<feature type="active site" description="Proton donor" evidence="4">
    <location>
        <position position="51"/>
    </location>
</feature>
<dbReference type="AlphaFoldDB" id="A0A1Q2KVT3"/>
<evidence type="ECO:0000256" key="3">
    <source>
        <dbReference type="ARBA" id="ARBA00023002"/>
    </source>
</evidence>
<dbReference type="Pfam" id="PF00248">
    <property type="entry name" value="Aldo_ket_red"/>
    <property type="match status" value="1"/>
</dbReference>
<dbReference type="PROSITE" id="PS00062">
    <property type="entry name" value="ALDOKETO_REDUCTASE_2"/>
    <property type="match status" value="1"/>
</dbReference>
<dbReference type="FunFam" id="3.20.20.100:FF:000015">
    <property type="entry name" value="Oxidoreductase, aldo/keto reductase family"/>
    <property type="match status" value="1"/>
</dbReference>
<dbReference type="PIRSF" id="PIRSF000097">
    <property type="entry name" value="AKR"/>
    <property type="match status" value="1"/>
</dbReference>
<dbReference type="EMBL" id="CP019640">
    <property type="protein sequence ID" value="AQQ52310.1"/>
    <property type="molecule type" value="Genomic_DNA"/>
</dbReference>
<feature type="site" description="Lowers pKa of active site Tyr" evidence="6">
    <location>
        <position position="76"/>
    </location>
</feature>
<keyword evidence="9" id="KW-1185">Reference proteome</keyword>
<dbReference type="InterPro" id="IPR020471">
    <property type="entry name" value="AKR"/>
</dbReference>
<dbReference type="InterPro" id="IPR023210">
    <property type="entry name" value="NADP_OxRdtase_dom"/>
</dbReference>
<proteinExistence type="inferred from homology"/>
<evidence type="ECO:0000259" key="7">
    <source>
        <dbReference type="Pfam" id="PF00248"/>
    </source>
</evidence>
<gene>
    <name evidence="8" type="ORF">B0X71_03755</name>
</gene>
<evidence type="ECO:0000313" key="8">
    <source>
        <dbReference type="EMBL" id="AQQ52310.1"/>
    </source>
</evidence>
<dbReference type="Gene3D" id="3.20.20.100">
    <property type="entry name" value="NADP-dependent oxidoreductase domain"/>
    <property type="match status" value="1"/>
</dbReference>
<accession>A0A1Q2KVT3</accession>
<feature type="domain" description="NADP-dependent oxidoreductase" evidence="7">
    <location>
        <begin position="18"/>
        <end position="266"/>
    </location>
</feature>
<evidence type="ECO:0000256" key="1">
    <source>
        <dbReference type="ARBA" id="ARBA00007905"/>
    </source>
</evidence>
<dbReference type="InterPro" id="IPR018170">
    <property type="entry name" value="Aldo/ket_reductase_CS"/>
</dbReference>
<organism evidence="8 9">
    <name type="scientific">Planococcus lenghuensis</name>
    <dbReference type="NCBI Taxonomy" id="2213202"/>
    <lineage>
        <taxon>Bacteria</taxon>
        <taxon>Bacillati</taxon>
        <taxon>Bacillota</taxon>
        <taxon>Bacilli</taxon>
        <taxon>Bacillales</taxon>
        <taxon>Caryophanaceae</taxon>
        <taxon>Planococcus</taxon>
    </lineage>
</organism>
<sequence length="272" mass="30700">MTKENTFTLHNDVEIPDIGFGTWQIPNEEAYDAVTVALKNGYTHIDTALVYQNEENVGKAIKDFDIAREDVFLTSKLPAHMKGYDETLRTFDGSLTNLGVDYLDLYLIHAPWPWDDIGKDCTEGNIASWKAMEKLYKDGAIRSIGVSNFSESDIQALLDACDIVPMVNQIPFYIGRDQKNLLEFCKQHNIVVEAYSPLATGQILNSPEIQDMATKYGVTPAQICIRYCLEHDTLPLPKSTNESRIIENKQLDFTLSPEDVQKLDAMQDVRAK</sequence>
<dbReference type="PANTHER" id="PTHR43827">
    <property type="entry name" value="2,5-DIKETO-D-GLUCONIC ACID REDUCTASE"/>
    <property type="match status" value="1"/>
</dbReference>
<dbReference type="PROSITE" id="PS00063">
    <property type="entry name" value="ALDOKETO_REDUCTASE_3"/>
    <property type="match status" value="1"/>
</dbReference>
<evidence type="ECO:0000256" key="6">
    <source>
        <dbReference type="PIRSR" id="PIRSR000097-3"/>
    </source>
</evidence>
<dbReference type="GO" id="GO:0016616">
    <property type="term" value="F:oxidoreductase activity, acting on the CH-OH group of donors, NAD or NADP as acceptor"/>
    <property type="evidence" value="ECO:0007669"/>
    <property type="project" value="UniProtKB-ARBA"/>
</dbReference>
<dbReference type="RefSeq" id="WP_077588189.1">
    <property type="nucleotide sequence ID" value="NZ_CP019640.1"/>
</dbReference>
<evidence type="ECO:0000256" key="4">
    <source>
        <dbReference type="PIRSR" id="PIRSR000097-1"/>
    </source>
</evidence>
<comment type="similarity">
    <text evidence="1">Belongs to the aldo/keto reductase family.</text>
</comment>
<dbReference type="OrthoDB" id="9804790at2"/>
<feature type="binding site" evidence="5">
    <location>
        <position position="109"/>
    </location>
    <ligand>
        <name>substrate</name>
    </ligand>
</feature>
<keyword evidence="3" id="KW-0560">Oxidoreductase</keyword>
<dbReference type="InterPro" id="IPR036812">
    <property type="entry name" value="NAD(P)_OxRdtase_dom_sf"/>
</dbReference>
<evidence type="ECO:0000313" key="9">
    <source>
        <dbReference type="Proteomes" id="UP000188184"/>
    </source>
</evidence>
<dbReference type="Proteomes" id="UP000188184">
    <property type="component" value="Chromosome"/>
</dbReference>
<keyword evidence="2" id="KW-0521">NADP</keyword>
<dbReference type="KEGG" id="pmar:B0X71_03755"/>
<dbReference type="SUPFAM" id="SSF51430">
    <property type="entry name" value="NAD(P)-linked oxidoreductase"/>
    <property type="match status" value="1"/>
</dbReference>